<name>A0ABD3HD01_9MARC</name>
<evidence type="ECO:0000313" key="4">
    <source>
        <dbReference type="Proteomes" id="UP001633002"/>
    </source>
</evidence>
<protein>
    <recommendedName>
        <fullName evidence="2">Reverse transcriptase zinc-binding domain-containing protein</fullName>
    </recommendedName>
</protein>
<feature type="domain" description="Reverse transcriptase zinc-binding" evidence="2">
    <location>
        <begin position="582"/>
        <end position="646"/>
    </location>
</feature>
<dbReference type="PANTHER" id="PTHR33116">
    <property type="entry name" value="REVERSE TRANSCRIPTASE ZINC-BINDING DOMAIN-CONTAINING PROTEIN-RELATED-RELATED"/>
    <property type="match status" value="1"/>
</dbReference>
<dbReference type="Proteomes" id="UP001633002">
    <property type="component" value="Unassembled WGS sequence"/>
</dbReference>
<dbReference type="Pfam" id="PF13966">
    <property type="entry name" value="zf-RVT"/>
    <property type="match status" value="1"/>
</dbReference>
<comment type="caution">
    <text evidence="3">The sequence shown here is derived from an EMBL/GenBank/DDBJ whole genome shotgun (WGS) entry which is preliminary data.</text>
</comment>
<evidence type="ECO:0000313" key="3">
    <source>
        <dbReference type="EMBL" id="KAL3688477.1"/>
    </source>
</evidence>
<feature type="region of interest" description="Disordered" evidence="1">
    <location>
        <begin position="763"/>
        <end position="809"/>
    </location>
</feature>
<dbReference type="AlphaFoldDB" id="A0ABD3HD01"/>
<dbReference type="EMBL" id="JBJQOH010000004">
    <property type="protein sequence ID" value="KAL3688477.1"/>
    <property type="molecule type" value="Genomic_DNA"/>
</dbReference>
<feature type="compositionally biased region" description="Polar residues" evidence="1">
    <location>
        <begin position="800"/>
        <end position="809"/>
    </location>
</feature>
<evidence type="ECO:0000259" key="2">
    <source>
        <dbReference type="Pfam" id="PF13966"/>
    </source>
</evidence>
<dbReference type="PANTHER" id="PTHR33116:SF86">
    <property type="entry name" value="REVERSE TRANSCRIPTASE DOMAIN-CONTAINING PROTEIN"/>
    <property type="match status" value="1"/>
</dbReference>
<reference evidence="3 4" key="1">
    <citation type="submission" date="2024-09" db="EMBL/GenBank/DDBJ databases">
        <title>Chromosome-scale assembly of Riccia sorocarpa.</title>
        <authorList>
            <person name="Paukszto L."/>
        </authorList>
    </citation>
    <scope>NUCLEOTIDE SEQUENCE [LARGE SCALE GENOMIC DNA]</scope>
    <source>
        <strain evidence="3">LP-2024</strain>
        <tissue evidence="3">Aerial parts of the thallus</tissue>
    </source>
</reference>
<accession>A0ABD3HD01</accession>
<dbReference type="InterPro" id="IPR026960">
    <property type="entry name" value="RVT-Znf"/>
</dbReference>
<sequence length="809" mass="93923">MRRLERARFQVQHDPTEEAKKPFEEALVAARRREQLDTRISRIRCRIKWLKDGDVSTRFFFACLRAKNKREEITAVKLQTGEVITDEAQILSLIEETYGELYSAEDEGPGTVERRRAVLQMIDKRFSEEQNRHLEENPTDEFIEEIVRSLPRDKAPGFDSVTIEVLVAGWDFMRLDCLAMVRRVWRSSRLLSKDNRDIIDQQQTGFIAGRSIVDNILSLRMAQEWVPVSNQEVMFVKLDFQKAYDRVSHSYLWDTLSALGMSVSNVRRIQGLVTGGAAQEDHFNRLKEVIRTFEEISGAKLNLAKSLIMPISPTTPLEWVCNTGCEVAGPGKSFLDLGVSTSNPMDEGQVTMMITQKIMKRLTHWSNRFLAWPAKIILLKQVLAATPLYQLLSVGLEQAGLDKLETLCRQFLWGWVDLDHPKAAMIAWERVSQDRKDSGLGWVPLQVKARALQVKNLVKIMMGAQAEWVHLAKSLILRTLRSSRKAALGEDGGRTDKLIRAGCYPEEAERRKIELVEDWLRSKTLVRKDIHEVDGWVWAGTSEKIKWDMTTKEWTYRFMVKRDYTEYLNQKWGCDNTTIQWTKRWVTLWNTAIHYRRKAWIWRFLQRGYFTGSRGKGWCADQQRCLQCGSEEETLEHVFWDCNILRRRIDEMRAIGVIPAEVSSILDWVDRALDKVKEDSSYIWAFVAYLLNTWSERNDLRFRGRRTHRPLKALLRQVFLEIEAYLSQTTSDRLFGITRNARTRVQGWLSTWERRPSLEEARDDENYLPTSMQLLTPAPSRDTLRSSSTSGYLSEDGPTPHSTQEEINS</sequence>
<gene>
    <name evidence="3" type="ORF">R1sor_014786</name>
</gene>
<organism evidence="3 4">
    <name type="scientific">Riccia sorocarpa</name>
    <dbReference type="NCBI Taxonomy" id="122646"/>
    <lineage>
        <taxon>Eukaryota</taxon>
        <taxon>Viridiplantae</taxon>
        <taxon>Streptophyta</taxon>
        <taxon>Embryophyta</taxon>
        <taxon>Marchantiophyta</taxon>
        <taxon>Marchantiopsida</taxon>
        <taxon>Marchantiidae</taxon>
        <taxon>Marchantiales</taxon>
        <taxon>Ricciaceae</taxon>
        <taxon>Riccia</taxon>
    </lineage>
</organism>
<keyword evidence="4" id="KW-1185">Reference proteome</keyword>
<proteinExistence type="predicted"/>
<evidence type="ECO:0000256" key="1">
    <source>
        <dbReference type="SAM" id="MobiDB-lite"/>
    </source>
</evidence>